<reference evidence="2" key="1">
    <citation type="journal article" date="2019" name="Int. J. Syst. Evol. Microbiol.">
        <title>The Global Catalogue of Microorganisms (GCM) 10K type strain sequencing project: providing services to taxonomists for standard genome sequencing and annotation.</title>
        <authorList>
            <consortium name="The Broad Institute Genomics Platform"/>
            <consortium name="The Broad Institute Genome Sequencing Center for Infectious Disease"/>
            <person name="Wu L."/>
            <person name="Ma J."/>
        </authorList>
    </citation>
    <scope>NUCLEOTIDE SEQUENCE [LARGE SCALE GENOMIC DNA]</scope>
    <source>
        <strain evidence="2">JCM 9918</strain>
    </source>
</reference>
<gene>
    <name evidence="1" type="ORF">ACFQGO_34960</name>
</gene>
<comment type="caution">
    <text evidence="1">The sequence shown here is derived from an EMBL/GenBank/DDBJ whole genome shotgun (WGS) entry which is preliminary data.</text>
</comment>
<organism evidence="1 2">
    <name type="scientific">Streptomyces heilongjiangensis</name>
    <dbReference type="NCBI Taxonomy" id="945052"/>
    <lineage>
        <taxon>Bacteria</taxon>
        <taxon>Bacillati</taxon>
        <taxon>Actinomycetota</taxon>
        <taxon>Actinomycetes</taxon>
        <taxon>Kitasatosporales</taxon>
        <taxon>Streptomycetaceae</taxon>
        <taxon>Streptomyces</taxon>
    </lineage>
</organism>
<sequence>MTILLAYSVPGGTDGSLVGTAAAVLAFPVAGGVWDVDAAEAVAEGT</sequence>
<accession>A0ABW1BHH7</accession>
<dbReference type="Proteomes" id="UP001596112">
    <property type="component" value="Unassembled WGS sequence"/>
</dbReference>
<name>A0ABW1BHH7_9ACTN</name>
<proteinExistence type="predicted"/>
<dbReference type="EMBL" id="JBHSNZ010000038">
    <property type="protein sequence ID" value="MFC5812649.1"/>
    <property type="molecule type" value="Genomic_DNA"/>
</dbReference>
<evidence type="ECO:0000313" key="1">
    <source>
        <dbReference type="EMBL" id="MFC5812649.1"/>
    </source>
</evidence>
<keyword evidence="2" id="KW-1185">Reference proteome</keyword>
<dbReference type="RefSeq" id="WP_272172155.1">
    <property type="nucleotide sequence ID" value="NZ_JAQOSL010000046.1"/>
</dbReference>
<evidence type="ECO:0000313" key="2">
    <source>
        <dbReference type="Proteomes" id="UP001596112"/>
    </source>
</evidence>
<protein>
    <submittedName>
        <fullName evidence="1">Uncharacterized protein</fullName>
    </submittedName>
</protein>